<dbReference type="PANTHER" id="PTHR30093">
    <property type="entry name" value="GENERAL SECRETION PATHWAY PROTEIN G"/>
    <property type="match status" value="1"/>
</dbReference>
<dbReference type="KEGG" id="gfm:Enr17x_20620"/>
<evidence type="ECO:0000313" key="4">
    <source>
        <dbReference type="Proteomes" id="UP000318313"/>
    </source>
</evidence>
<dbReference type="AlphaFoldDB" id="A0A518IA79"/>
<dbReference type="SUPFAM" id="SSF54523">
    <property type="entry name" value="Pili subunits"/>
    <property type="match status" value="1"/>
</dbReference>
<dbReference type="NCBIfam" id="TIGR04294">
    <property type="entry name" value="pre_pil_HX9DG"/>
    <property type="match status" value="1"/>
</dbReference>
<feature type="transmembrane region" description="Helical" evidence="1">
    <location>
        <begin position="21"/>
        <end position="42"/>
    </location>
</feature>
<dbReference type="OrthoDB" id="255848at2"/>
<dbReference type="InterPro" id="IPR027558">
    <property type="entry name" value="Pre_pil_HX9DG_C"/>
</dbReference>
<keyword evidence="1" id="KW-1133">Transmembrane helix</keyword>
<protein>
    <recommendedName>
        <fullName evidence="2">DUF1559 domain-containing protein</fullName>
    </recommendedName>
</protein>
<proteinExistence type="predicted"/>
<name>A0A518IA79_9PLAN</name>
<evidence type="ECO:0000259" key="2">
    <source>
        <dbReference type="Pfam" id="PF07596"/>
    </source>
</evidence>
<dbReference type="RefSeq" id="WP_145313972.1">
    <property type="nucleotide sequence ID" value="NZ_CP037452.1"/>
</dbReference>
<dbReference type="PANTHER" id="PTHR30093:SF2">
    <property type="entry name" value="TYPE II SECRETION SYSTEM PROTEIN H"/>
    <property type="match status" value="1"/>
</dbReference>
<dbReference type="Pfam" id="PF07596">
    <property type="entry name" value="SBP_bac_10"/>
    <property type="match status" value="1"/>
</dbReference>
<dbReference type="EMBL" id="CP037452">
    <property type="protein sequence ID" value="QDV50026.1"/>
    <property type="molecule type" value="Genomic_DNA"/>
</dbReference>
<gene>
    <name evidence="3" type="ORF">Enr17x_20620</name>
</gene>
<feature type="domain" description="DUF1559" evidence="2">
    <location>
        <begin position="44"/>
        <end position="282"/>
    </location>
</feature>
<dbReference type="InterPro" id="IPR045584">
    <property type="entry name" value="Pilin-like"/>
</dbReference>
<keyword evidence="1" id="KW-0472">Membrane</keyword>
<accession>A0A518IA79</accession>
<dbReference type="InterPro" id="IPR011453">
    <property type="entry name" value="DUF1559"/>
</dbReference>
<keyword evidence="4" id="KW-1185">Reference proteome</keyword>
<dbReference type="Pfam" id="PF07963">
    <property type="entry name" value="N_methyl"/>
    <property type="match status" value="1"/>
</dbReference>
<dbReference type="NCBIfam" id="TIGR02532">
    <property type="entry name" value="IV_pilin_GFxxxE"/>
    <property type="match status" value="1"/>
</dbReference>
<dbReference type="Gene3D" id="3.30.700.10">
    <property type="entry name" value="Glycoprotein, Type 4 Pilin"/>
    <property type="match status" value="1"/>
</dbReference>
<keyword evidence="1" id="KW-0812">Transmembrane</keyword>
<reference evidence="3 4" key="1">
    <citation type="submission" date="2019-03" db="EMBL/GenBank/DDBJ databases">
        <title>Deep-cultivation of Planctomycetes and their phenomic and genomic characterization uncovers novel biology.</title>
        <authorList>
            <person name="Wiegand S."/>
            <person name="Jogler M."/>
            <person name="Boedeker C."/>
            <person name="Pinto D."/>
            <person name="Vollmers J."/>
            <person name="Rivas-Marin E."/>
            <person name="Kohn T."/>
            <person name="Peeters S.H."/>
            <person name="Heuer A."/>
            <person name="Rast P."/>
            <person name="Oberbeckmann S."/>
            <person name="Bunk B."/>
            <person name="Jeske O."/>
            <person name="Meyerdierks A."/>
            <person name="Storesund J.E."/>
            <person name="Kallscheuer N."/>
            <person name="Luecker S."/>
            <person name="Lage O.M."/>
            <person name="Pohl T."/>
            <person name="Merkel B.J."/>
            <person name="Hornburger P."/>
            <person name="Mueller R.-W."/>
            <person name="Bruemmer F."/>
            <person name="Labrenz M."/>
            <person name="Spormann A.M."/>
            <person name="Op den Camp H."/>
            <person name="Overmann J."/>
            <person name="Amann R."/>
            <person name="Jetten M.S.M."/>
            <person name="Mascher T."/>
            <person name="Medema M.H."/>
            <person name="Devos D.P."/>
            <person name="Kaster A.-K."/>
            <person name="Ovreas L."/>
            <person name="Rohde M."/>
            <person name="Galperin M.Y."/>
            <person name="Jogler C."/>
        </authorList>
    </citation>
    <scope>NUCLEOTIDE SEQUENCE [LARGE SCALE GENOMIC DNA]</scope>
    <source>
        <strain evidence="3 4">Enr17</strain>
    </source>
</reference>
<evidence type="ECO:0000256" key="1">
    <source>
        <dbReference type="SAM" id="Phobius"/>
    </source>
</evidence>
<organism evidence="3 4">
    <name type="scientific">Gimesia fumaroli</name>
    <dbReference type="NCBI Taxonomy" id="2527976"/>
    <lineage>
        <taxon>Bacteria</taxon>
        <taxon>Pseudomonadati</taxon>
        <taxon>Planctomycetota</taxon>
        <taxon>Planctomycetia</taxon>
        <taxon>Planctomycetales</taxon>
        <taxon>Planctomycetaceae</taxon>
        <taxon>Gimesia</taxon>
    </lineage>
</organism>
<dbReference type="Proteomes" id="UP000318313">
    <property type="component" value="Chromosome"/>
</dbReference>
<dbReference type="InterPro" id="IPR012902">
    <property type="entry name" value="N_methyl_site"/>
</dbReference>
<evidence type="ECO:0000313" key="3">
    <source>
        <dbReference type="EMBL" id="QDV50026.1"/>
    </source>
</evidence>
<sequence length="292" mass="32279">MNTSLIHFRQQSSNHRPGFTILELLVVMAIVGLLVGLILPAVNSARESARKIQCVNHLHQIGTALHNYHDVYRRLPAGWRLDASRETAFGWAASLLPFLEQSNLASLIDFQSSVDAAGNAVSRTVTPAFYRCPSDVAEDLFTLFEEHEEGHETSGLQSHSRLIDLPSANYVGVYGTSDPDAIASQPGDGVFVANRFLRFTEFQNGLSNILMVGERTARKLPSTWLGIVMEGEDSKGRMVGFAYAGPNRRDADECEFDSRHPGCANFLWGDGHVKSISDSIDAATYRRFAKRH</sequence>